<evidence type="ECO:0000313" key="3">
    <source>
        <dbReference type="Proteomes" id="UP001497392"/>
    </source>
</evidence>
<dbReference type="Proteomes" id="UP001497392">
    <property type="component" value="Unassembled WGS sequence"/>
</dbReference>
<feature type="transmembrane region" description="Helical" evidence="1">
    <location>
        <begin position="48"/>
        <end position="67"/>
    </location>
</feature>
<dbReference type="EMBL" id="CAXHTA020000019">
    <property type="protein sequence ID" value="CAL5228681.1"/>
    <property type="molecule type" value="Genomic_DNA"/>
</dbReference>
<protein>
    <submittedName>
        <fullName evidence="2">G11856 protein</fullName>
    </submittedName>
</protein>
<feature type="transmembrane region" description="Helical" evidence="1">
    <location>
        <begin position="7"/>
        <end position="28"/>
    </location>
</feature>
<feature type="transmembrane region" description="Helical" evidence="1">
    <location>
        <begin position="113"/>
        <end position="141"/>
    </location>
</feature>
<name>A0ABP1G8W9_9CHLO</name>
<feature type="transmembrane region" description="Helical" evidence="1">
    <location>
        <begin position="74"/>
        <end position="93"/>
    </location>
</feature>
<evidence type="ECO:0000313" key="2">
    <source>
        <dbReference type="EMBL" id="CAL5228681.1"/>
    </source>
</evidence>
<evidence type="ECO:0000256" key="1">
    <source>
        <dbReference type="SAM" id="Phobius"/>
    </source>
</evidence>
<reference evidence="2 3" key="1">
    <citation type="submission" date="2024-06" db="EMBL/GenBank/DDBJ databases">
        <authorList>
            <person name="Kraege A."/>
            <person name="Thomma B."/>
        </authorList>
    </citation>
    <scope>NUCLEOTIDE SEQUENCE [LARGE SCALE GENOMIC DNA]</scope>
</reference>
<proteinExistence type="predicted"/>
<accession>A0ABP1G8W9</accession>
<keyword evidence="3" id="KW-1185">Reference proteome</keyword>
<comment type="caution">
    <text evidence="2">The sequence shown here is derived from an EMBL/GenBank/DDBJ whole genome shotgun (WGS) entry which is preliminary data.</text>
</comment>
<keyword evidence="1" id="KW-0812">Transmembrane</keyword>
<organism evidence="2 3">
    <name type="scientific">Coccomyxa viridis</name>
    <dbReference type="NCBI Taxonomy" id="1274662"/>
    <lineage>
        <taxon>Eukaryota</taxon>
        <taxon>Viridiplantae</taxon>
        <taxon>Chlorophyta</taxon>
        <taxon>core chlorophytes</taxon>
        <taxon>Trebouxiophyceae</taxon>
        <taxon>Trebouxiophyceae incertae sedis</taxon>
        <taxon>Coccomyxaceae</taxon>
        <taxon>Coccomyxa</taxon>
    </lineage>
</organism>
<gene>
    <name evidence="2" type="primary">g11856</name>
    <name evidence="2" type="ORF">VP750_LOCUS10587</name>
</gene>
<sequence>MRCPARVQAALFLAAEFLYSWLHLRPLMPLILPENVADEAFLRDFTTGTYFASELFLFCLLAFASPIRLIVPRIVLGVHAAFHVLYMLLASFHREWALQQNVSRVQISRSGGHSLAAIIWAWLLNGLNLADAGLHVLYMALFAMQLL</sequence>
<keyword evidence="1" id="KW-0472">Membrane</keyword>
<keyword evidence="1" id="KW-1133">Transmembrane helix</keyword>